<dbReference type="PANTHER" id="PTHR43711:SF26">
    <property type="entry name" value="SENSOR HISTIDINE KINASE RCSC"/>
    <property type="match status" value="1"/>
</dbReference>
<protein>
    <recommendedName>
        <fullName evidence="2">histidine kinase</fullName>
        <ecNumber evidence="2">2.7.13.3</ecNumber>
    </recommendedName>
</protein>
<keyword evidence="7" id="KW-0175">Coiled coil</keyword>
<keyword evidence="12" id="KW-1185">Reference proteome</keyword>
<keyword evidence="6" id="KW-0902">Two-component regulatory system</keyword>
<dbReference type="PROSITE" id="PS50113">
    <property type="entry name" value="PAC"/>
    <property type="match status" value="1"/>
</dbReference>
<dbReference type="PRINTS" id="PR00344">
    <property type="entry name" value="BCTRLSENSOR"/>
</dbReference>
<dbReference type="SUPFAM" id="SSF55785">
    <property type="entry name" value="PYP-like sensor domain (PAS domain)"/>
    <property type="match status" value="1"/>
</dbReference>
<dbReference type="PROSITE" id="PS50109">
    <property type="entry name" value="HIS_KIN"/>
    <property type="match status" value="1"/>
</dbReference>
<evidence type="ECO:0000259" key="10">
    <source>
        <dbReference type="PROSITE" id="PS50113"/>
    </source>
</evidence>
<proteinExistence type="predicted"/>
<dbReference type="Pfam" id="PF00512">
    <property type="entry name" value="HisKA"/>
    <property type="match status" value="1"/>
</dbReference>
<dbReference type="InterPro" id="IPR050736">
    <property type="entry name" value="Sensor_HK_Regulatory"/>
</dbReference>
<dbReference type="GO" id="GO:0000155">
    <property type="term" value="F:phosphorelay sensor kinase activity"/>
    <property type="evidence" value="ECO:0007669"/>
    <property type="project" value="InterPro"/>
</dbReference>
<evidence type="ECO:0000313" key="11">
    <source>
        <dbReference type="EMBL" id="SDE92759.1"/>
    </source>
</evidence>
<dbReference type="CDD" id="cd00130">
    <property type="entry name" value="PAS"/>
    <property type="match status" value="1"/>
</dbReference>
<feature type="coiled-coil region" evidence="7">
    <location>
        <begin position="157"/>
        <end position="215"/>
    </location>
</feature>
<dbReference type="SMART" id="SM00387">
    <property type="entry name" value="HATPase_c"/>
    <property type="match status" value="1"/>
</dbReference>
<dbReference type="InterPro" id="IPR000014">
    <property type="entry name" value="PAS"/>
</dbReference>
<dbReference type="SMART" id="SM00086">
    <property type="entry name" value="PAC"/>
    <property type="match status" value="1"/>
</dbReference>
<name>A0A1G7GXU7_9PROT</name>
<evidence type="ECO:0000256" key="6">
    <source>
        <dbReference type="ARBA" id="ARBA00023012"/>
    </source>
</evidence>
<evidence type="ECO:0000313" key="12">
    <source>
        <dbReference type="Proteomes" id="UP000199412"/>
    </source>
</evidence>
<dbReference type="Gene3D" id="3.30.450.20">
    <property type="entry name" value="PAS domain"/>
    <property type="match status" value="1"/>
</dbReference>
<dbReference type="CDD" id="cd00075">
    <property type="entry name" value="HATPase"/>
    <property type="match status" value="1"/>
</dbReference>
<evidence type="ECO:0000256" key="5">
    <source>
        <dbReference type="ARBA" id="ARBA00022777"/>
    </source>
</evidence>
<dbReference type="Pfam" id="PF02518">
    <property type="entry name" value="HATPase_c"/>
    <property type="match status" value="1"/>
</dbReference>
<feature type="domain" description="PAC" evidence="10">
    <location>
        <begin position="117"/>
        <end position="169"/>
    </location>
</feature>
<keyword evidence="3" id="KW-0597">Phosphoprotein</keyword>
<dbReference type="STRING" id="69960.SAMN05421720_11641"/>
<feature type="domain" description="Histidine kinase" evidence="9">
    <location>
        <begin position="222"/>
        <end position="440"/>
    </location>
</feature>
<dbReference type="InterPro" id="IPR000700">
    <property type="entry name" value="PAS-assoc_C"/>
</dbReference>
<evidence type="ECO:0000256" key="8">
    <source>
        <dbReference type="SAM" id="MobiDB-lite"/>
    </source>
</evidence>
<evidence type="ECO:0000256" key="1">
    <source>
        <dbReference type="ARBA" id="ARBA00000085"/>
    </source>
</evidence>
<dbReference type="PANTHER" id="PTHR43711">
    <property type="entry name" value="TWO-COMPONENT HISTIDINE KINASE"/>
    <property type="match status" value="1"/>
</dbReference>
<dbReference type="SUPFAM" id="SSF47384">
    <property type="entry name" value="Homodimeric domain of signal transducing histidine kinase"/>
    <property type="match status" value="1"/>
</dbReference>
<reference evidence="11 12" key="1">
    <citation type="submission" date="2016-10" db="EMBL/GenBank/DDBJ databases">
        <authorList>
            <person name="de Groot N.N."/>
        </authorList>
    </citation>
    <scope>NUCLEOTIDE SEQUENCE [LARGE SCALE GENOMIC DNA]</scope>
    <source>
        <strain evidence="11 12">ATCC 700224</strain>
    </source>
</reference>
<evidence type="ECO:0000256" key="7">
    <source>
        <dbReference type="SAM" id="Coils"/>
    </source>
</evidence>
<keyword evidence="5" id="KW-0418">Kinase</keyword>
<dbReference type="SUPFAM" id="SSF55874">
    <property type="entry name" value="ATPase domain of HSP90 chaperone/DNA topoisomerase II/histidine kinase"/>
    <property type="match status" value="1"/>
</dbReference>
<dbReference type="InterPro" id="IPR036097">
    <property type="entry name" value="HisK_dim/P_sf"/>
</dbReference>
<dbReference type="InterPro" id="IPR003661">
    <property type="entry name" value="HisK_dim/P_dom"/>
</dbReference>
<dbReference type="InterPro" id="IPR001610">
    <property type="entry name" value="PAC"/>
</dbReference>
<dbReference type="Gene3D" id="3.30.565.10">
    <property type="entry name" value="Histidine kinase-like ATPase, C-terminal domain"/>
    <property type="match status" value="1"/>
</dbReference>
<dbReference type="EMBL" id="FNAP01000016">
    <property type="protein sequence ID" value="SDE92759.1"/>
    <property type="molecule type" value="Genomic_DNA"/>
</dbReference>
<dbReference type="AlphaFoldDB" id="A0A1G7GXU7"/>
<dbReference type="SMART" id="SM00388">
    <property type="entry name" value="HisKA"/>
    <property type="match status" value="1"/>
</dbReference>
<dbReference type="InterPro" id="IPR005467">
    <property type="entry name" value="His_kinase_dom"/>
</dbReference>
<dbReference type="Proteomes" id="UP000199412">
    <property type="component" value="Unassembled WGS sequence"/>
</dbReference>
<dbReference type="InterPro" id="IPR035965">
    <property type="entry name" value="PAS-like_dom_sf"/>
</dbReference>
<gene>
    <name evidence="11" type="ORF">SAMN05421720_11641</name>
</gene>
<dbReference type="InterPro" id="IPR004358">
    <property type="entry name" value="Sig_transdc_His_kin-like_C"/>
</dbReference>
<feature type="region of interest" description="Disordered" evidence="8">
    <location>
        <begin position="1"/>
        <end position="25"/>
    </location>
</feature>
<evidence type="ECO:0000256" key="4">
    <source>
        <dbReference type="ARBA" id="ARBA00022679"/>
    </source>
</evidence>
<dbReference type="EC" id="2.7.13.3" evidence="2"/>
<dbReference type="Gene3D" id="1.10.287.130">
    <property type="match status" value="1"/>
</dbReference>
<evidence type="ECO:0000259" key="9">
    <source>
        <dbReference type="PROSITE" id="PS50109"/>
    </source>
</evidence>
<dbReference type="CDD" id="cd00082">
    <property type="entry name" value="HisKA"/>
    <property type="match status" value="1"/>
</dbReference>
<dbReference type="InterPro" id="IPR003594">
    <property type="entry name" value="HATPase_dom"/>
</dbReference>
<keyword evidence="4" id="KW-0808">Transferase</keyword>
<dbReference type="InterPro" id="IPR036890">
    <property type="entry name" value="HATPase_C_sf"/>
</dbReference>
<dbReference type="Pfam" id="PF08447">
    <property type="entry name" value="PAS_3"/>
    <property type="match status" value="1"/>
</dbReference>
<dbReference type="InterPro" id="IPR013655">
    <property type="entry name" value="PAS_fold_3"/>
</dbReference>
<sequence length="442" mass="49245">MVGSVDKQAVVQETNPDMTGGNTGGTHWLKDELYERVRTDPAIFDFLQNGSLDGLWYWDLEGMHEEWLSPRFKEVFGYADHEMDNTVDWWQSNIHPDDLKVALNNFEKHKADPTHPFDQVVRYRHRDGHTVWIRCRGMMIRDEAGRPVRMIGAHTDVTALKETERALNERAEEMEAQITELRDQEQRLESQARELVALAESLEENRTRLEALNVQKDKFFSVVAHDLRSPFTPLLGFSEILATQGGSLPPDRVVEYGALLHRAATEVHKLLEDLLSWSRIQLDRIEINPDAVDIGTLVATNIERYRYAAQAKGVSIEVEQTGMARAWADVSMLDTVLRNLISNAIKFTHPGDSITIRADMAADGVTLSVSDTGVGIAPDHLAGLFDVGARASLIGTGGETGTAMGLLICKEMMDRLEGSIDVESVQGEGTTFRLGLPPATGD</sequence>
<dbReference type="OrthoDB" id="9760752at2"/>
<evidence type="ECO:0000256" key="3">
    <source>
        <dbReference type="ARBA" id="ARBA00022553"/>
    </source>
</evidence>
<dbReference type="NCBIfam" id="TIGR00229">
    <property type="entry name" value="sensory_box"/>
    <property type="match status" value="1"/>
</dbReference>
<comment type="catalytic activity">
    <reaction evidence="1">
        <text>ATP + protein L-histidine = ADP + protein N-phospho-L-histidine.</text>
        <dbReference type="EC" id="2.7.13.3"/>
    </reaction>
</comment>
<organism evidence="11 12">
    <name type="scientific">Rhodospira trueperi</name>
    <dbReference type="NCBI Taxonomy" id="69960"/>
    <lineage>
        <taxon>Bacteria</taxon>
        <taxon>Pseudomonadati</taxon>
        <taxon>Pseudomonadota</taxon>
        <taxon>Alphaproteobacteria</taxon>
        <taxon>Rhodospirillales</taxon>
        <taxon>Rhodospirillaceae</taxon>
        <taxon>Rhodospira</taxon>
    </lineage>
</organism>
<evidence type="ECO:0000256" key="2">
    <source>
        <dbReference type="ARBA" id="ARBA00012438"/>
    </source>
</evidence>
<accession>A0A1G7GXU7</accession>